<sequence length="220" mass="26468">MGKPKILIKNLYEIVQSEKFDCVKWTDDGRAFIFVNPEEFQNSIMPEYFYSTQIKSLYRQLNSYGFKMRSLEMNQKMFSHKWFIKGNISSLYKIERQKSRSNAYLDKDKDYSIVLMREEMKQLKEELETLQIQQNSILKQIRIHSIIQTYICKNIKKICEEQKKFNLEREQERKLVMYFTSMFEIFKGFQFEIASKIILELQDIGGPLTPSFSPMIFPYK</sequence>
<proteinExistence type="inferred from homology"/>
<comment type="caution">
    <text evidence="5">The sequence shown here is derived from an EMBL/GenBank/DDBJ whole genome shotgun (WGS) entry which is preliminary data.</text>
</comment>
<dbReference type="GO" id="GO:0043565">
    <property type="term" value="F:sequence-specific DNA binding"/>
    <property type="evidence" value="ECO:0007669"/>
    <property type="project" value="InterPro"/>
</dbReference>
<evidence type="ECO:0000313" key="6">
    <source>
        <dbReference type="Proteomes" id="UP000688137"/>
    </source>
</evidence>
<dbReference type="OMA" id="NDYICWE"/>
<evidence type="ECO:0000256" key="1">
    <source>
        <dbReference type="ARBA" id="ARBA00023125"/>
    </source>
</evidence>
<dbReference type="PANTHER" id="PTHR10015">
    <property type="entry name" value="HEAT SHOCK TRANSCRIPTION FACTOR"/>
    <property type="match status" value="1"/>
</dbReference>
<evidence type="ECO:0000256" key="3">
    <source>
        <dbReference type="SAM" id="Coils"/>
    </source>
</evidence>
<dbReference type="Proteomes" id="UP000688137">
    <property type="component" value="Unassembled WGS sequence"/>
</dbReference>
<evidence type="ECO:0000256" key="2">
    <source>
        <dbReference type="RuleBase" id="RU004020"/>
    </source>
</evidence>
<dbReference type="AlphaFoldDB" id="A0A8S1NJI1"/>
<accession>A0A8S1NJI1</accession>
<comment type="similarity">
    <text evidence="2">Belongs to the HSF family.</text>
</comment>
<organism evidence="5 6">
    <name type="scientific">Paramecium primaurelia</name>
    <dbReference type="NCBI Taxonomy" id="5886"/>
    <lineage>
        <taxon>Eukaryota</taxon>
        <taxon>Sar</taxon>
        <taxon>Alveolata</taxon>
        <taxon>Ciliophora</taxon>
        <taxon>Intramacronucleata</taxon>
        <taxon>Oligohymenophorea</taxon>
        <taxon>Peniculida</taxon>
        <taxon>Parameciidae</taxon>
        <taxon>Paramecium</taxon>
    </lineage>
</organism>
<dbReference type="Pfam" id="PF00447">
    <property type="entry name" value="HSF_DNA-bind"/>
    <property type="match status" value="1"/>
</dbReference>
<dbReference type="EMBL" id="CAJJDM010000096">
    <property type="protein sequence ID" value="CAD8093377.1"/>
    <property type="molecule type" value="Genomic_DNA"/>
</dbReference>
<dbReference type="FunFam" id="1.10.10.10:FF:000592">
    <property type="entry name" value="Uncharacterized protein"/>
    <property type="match status" value="1"/>
</dbReference>
<protein>
    <recommendedName>
        <fullName evidence="4">HSF-type DNA-binding domain-containing protein</fullName>
    </recommendedName>
</protein>
<name>A0A8S1NJI1_PARPR</name>
<dbReference type="PANTHER" id="PTHR10015:SF206">
    <property type="entry name" value="HSF-TYPE DNA-BINDING DOMAIN-CONTAINING PROTEIN"/>
    <property type="match status" value="1"/>
</dbReference>
<dbReference type="SMART" id="SM00415">
    <property type="entry name" value="HSF"/>
    <property type="match status" value="1"/>
</dbReference>
<reference evidence="5" key="1">
    <citation type="submission" date="2021-01" db="EMBL/GenBank/DDBJ databases">
        <authorList>
            <consortium name="Genoscope - CEA"/>
            <person name="William W."/>
        </authorList>
    </citation>
    <scope>NUCLEOTIDE SEQUENCE</scope>
</reference>
<evidence type="ECO:0000313" key="5">
    <source>
        <dbReference type="EMBL" id="CAD8093377.1"/>
    </source>
</evidence>
<keyword evidence="3" id="KW-0175">Coiled coil</keyword>
<feature type="domain" description="HSF-type DNA-binding" evidence="4">
    <location>
        <begin position="3"/>
        <end position="97"/>
    </location>
</feature>
<keyword evidence="1" id="KW-0238">DNA-binding</keyword>
<keyword evidence="6" id="KW-1185">Reference proteome</keyword>
<dbReference type="InterPro" id="IPR000232">
    <property type="entry name" value="HSF_DNA-bd"/>
</dbReference>
<dbReference type="GO" id="GO:0003700">
    <property type="term" value="F:DNA-binding transcription factor activity"/>
    <property type="evidence" value="ECO:0007669"/>
    <property type="project" value="InterPro"/>
</dbReference>
<evidence type="ECO:0000259" key="4">
    <source>
        <dbReference type="SMART" id="SM00415"/>
    </source>
</evidence>
<gene>
    <name evidence="5" type="ORF">PPRIM_AZ9-3.1.T0930042</name>
</gene>
<feature type="coiled-coil region" evidence="3">
    <location>
        <begin position="113"/>
        <end position="140"/>
    </location>
</feature>